<evidence type="ECO:0000256" key="2">
    <source>
        <dbReference type="ARBA" id="ARBA00023186"/>
    </source>
</evidence>
<dbReference type="EMBL" id="UGQM01000001">
    <property type="protein sequence ID" value="STZ45520.1"/>
    <property type="molecule type" value="Genomic_DNA"/>
</dbReference>
<dbReference type="PANTHER" id="PTHR33643">
    <property type="entry name" value="UREASE ACCESSORY PROTEIN D"/>
    <property type="match status" value="1"/>
</dbReference>
<accession>A0A378SRY4</accession>
<gene>
    <name evidence="4" type="primary">ureH</name>
    <name evidence="3" type="synonym">ureD</name>
    <name evidence="4" type="ORF">NCTC10742_04774</name>
</gene>
<keyword evidence="2 3" id="KW-0143">Chaperone</keyword>
<comment type="subcellular location">
    <subcellularLocation>
        <location evidence="3">Cytoplasm</location>
    </subcellularLocation>
</comment>
<reference evidence="4 5" key="1">
    <citation type="submission" date="2018-06" db="EMBL/GenBank/DDBJ databases">
        <authorList>
            <consortium name="Pathogen Informatics"/>
            <person name="Doyle S."/>
        </authorList>
    </citation>
    <scope>NUCLEOTIDE SEQUENCE [LARGE SCALE GENOMIC DNA]</scope>
    <source>
        <strain evidence="4 5">NCTC10742</strain>
    </source>
</reference>
<dbReference type="AlphaFoldDB" id="A0A378SRY4"/>
<evidence type="ECO:0000256" key="3">
    <source>
        <dbReference type="HAMAP-Rule" id="MF_01384"/>
    </source>
</evidence>
<dbReference type="GO" id="GO:0016151">
    <property type="term" value="F:nickel cation binding"/>
    <property type="evidence" value="ECO:0007669"/>
    <property type="project" value="UniProtKB-UniRule"/>
</dbReference>
<dbReference type="InterPro" id="IPR002669">
    <property type="entry name" value="UreD"/>
</dbReference>
<dbReference type="GO" id="GO:0005737">
    <property type="term" value="C:cytoplasm"/>
    <property type="evidence" value="ECO:0007669"/>
    <property type="project" value="UniProtKB-SubCell"/>
</dbReference>
<name>A0A378SRY4_9MYCO</name>
<organism evidence="4 5">
    <name type="scientific">Mycolicibacterium gilvum</name>
    <dbReference type="NCBI Taxonomy" id="1804"/>
    <lineage>
        <taxon>Bacteria</taxon>
        <taxon>Bacillati</taxon>
        <taxon>Actinomycetota</taxon>
        <taxon>Actinomycetes</taxon>
        <taxon>Mycobacteriales</taxon>
        <taxon>Mycobacteriaceae</taxon>
        <taxon>Mycolicibacterium</taxon>
    </lineage>
</organism>
<sequence length="273" mass="29125">MTAPTIQPGELGIEVVADSAGRTRTASLRQRYPQRVTMPLHCDPDRPGAVTLCVQSPSGGTFSDDELRTTVACRAGSHLHLTTQSATQVFAGDGAGARHHLDFTVDRGAALEYYPGTVIPHTDATFTQTIDVNVETGGLYLGWEAVAAGRIAHGERYGYHTYDSAILARVDGRAVARDRQVIRPGTDAMSLLEGDYLATLLVVAPGADIEALLRRLRATLDDGSGCSGGAGRLPAHAGVFLRLIAQRAPDLHRARTDLFAAARRELMPGKDES</sequence>
<dbReference type="PANTHER" id="PTHR33643:SF1">
    <property type="entry name" value="UREASE ACCESSORY PROTEIN D"/>
    <property type="match status" value="1"/>
</dbReference>
<keyword evidence="3" id="KW-0963">Cytoplasm</keyword>
<dbReference type="HAMAP" id="MF_01384">
    <property type="entry name" value="UreD"/>
    <property type="match status" value="1"/>
</dbReference>
<comment type="function">
    <text evidence="3">Required for maturation of urease via the functional incorporation of the urease nickel metallocenter.</text>
</comment>
<protein>
    <recommendedName>
        <fullName evidence="3">Urease accessory protein UreD</fullName>
    </recommendedName>
</protein>
<dbReference type="Proteomes" id="UP000254291">
    <property type="component" value="Unassembled WGS sequence"/>
</dbReference>
<evidence type="ECO:0000256" key="1">
    <source>
        <dbReference type="ARBA" id="ARBA00007177"/>
    </source>
</evidence>
<dbReference type="RefSeq" id="WP_013470837.1">
    <property type="nucleotide sequence ID" value="NZ_JACKST010000130.1"/>
</dbReference>
<evidence type="ECO:0000313" key="5">
    <source>
        <dbReference type="Proteomes" id="UP000254291"/>
    </source>
</evidence>
<proteinExistence type="inferred from homology"/>
<evidence type="ECO:0000313" key="4">
    <source>
        <dbReference type="EMBL" id="STZ45520.1"/>
    </source>
</evidence>
<dbReference type="Pfam" id="PF01774">
    <property type="entry name" value="UreD"/>
    <property type="match status" value="1"/>
</dbReference>
<keyword evidence="3" id="KW-0996">Nickel insertion</keyword>
<comment type="subunit">
    <text evidence="3">UreD, UreF and UreG form a complex that acts as a GTP-hydrolysis-dependent molecular chaperone, activating the urease apoprotein by helping to assemble the nickel containing metallocenter of UreC. The UreE protein probably delivers the nickel.</text>
</comment>
<comment type="similarity">
    <text evidence="1 3">Belongs to the UreD family.</text>
</comment>